<name>A0AAD1TL98_PELCU</name>
<sequence>IVKGPMTIVHMVENMVSNIVQIMSSERKEFSIHHRNIGKIKDIGYLFRTGGLPLELMFLCSLLSSTWDSILLIPLVSIRDIPGDSWDA</sequence>
<keyword evidence="2" id="KW-1185">Reference proteome</keyword>
<comment type="caution">
    <text evidence="1">The sequence shown here is derived from an EMBL/GenBank/DDBJ whole genome shotgun (WGS) entry which is preliminary data.</text>
</comment>
<feature type="non-terminal residue" evidence="1">
    <location>
        <position position="1"/>
    </location>
</feature>
<organism evidence="1 2">
    <name type="scientific">Pelobates cultripes</name>
    <name type="common">Western spadefoot toad</name>
    <dbReference type="NCBI Taxonomy" id="61616"/>
    <lineage>
        <taxon>Eukaryota</taxon>
        <taxon>Metazoa</taxon>
        <taxon>Chordata</taxon>
        <taxon>Craniata</taxon>
        <taxon>Vertebrata</taxon>
        <taxon>Euteleostomi</taxon>
        <taxon>Amphibia</taxon>
        <taxon>Batrachia</taxon>
        <taxon>Anura</taxon>
        <taxon>Pelobatoidea</taxon>
        <taxon>Pelobatidae</taxon>
        <taxon>Pelobates</taxon>
    </lineage>
</organism>
<dbReference type="EMBL" id="CAKOES020000071">
    <property type="protein sequence ID" value="CAH2329822.1"/>
    <property type="molecule type" value="Genomic_DNA"/>
</dbReference>
<dbReference type="Proteomes" id="UP001295444">
    <property type="component" value="Unassembled WGS sequence"/>
</dbReference>
<gene>
    <name evidence="1" type="ORF">PECUL_23A001758</name>
</gene>
<feature type="non-terminal residue" evidence="1">
    <location>
        <position position="88"/>
    </location>
</feature>
<evidence type="ECO:0000313" key="1">
    <source>
        <dbReference type="EMBL" id="CAH2329822.1"/>
    </source>
</evidence>
<reference evidence="1" key="1">
    <citation type="submission" date="2022-03" db="EMBL/GenBank/DDBJ databases">
        <authorList>
            <person name="Alioto T."/>
            <person name="Alioto T."/>
            <person name="Gomez Garrido J."/>
        </authorList>
    </citation>
    <scope>NUCLEOTIDE SEQUENCE</scope>
</reference>
<accession>A0AAD1TL98</accession>
<protein>
    <submittedName>
        <fullName evidence="1">Uncharacterized protein</fullName>
    </submittedName>
</protein>
<proteinExistence type="predicted"/>
<dbReference type="AlphaFoldDB" id="A0AAD1TL98"/>
<evidence type="ECO:0000313" key="2">
    <source>
        <dbReference type="Proteomes" id="UP001295444"/>
    </source>
</evidence>